<protein>
    <recommendedName>
        <fullName evidence="2">RING-type E3 ubiquitin transferase</fullName>
        <ecNumber evidence="2">2.3.2.27</ecNumber>
    </recommendedName>
</protein>
<comment type="similarity">
    <text evidence="6">Belongs to the LRR-containing bacterial E3 ligase family.</text>
</comment>
<evidence type="ECO:0000256" key="5">
    <source>
        <dbReference type="ARBA" id="ARBA00023026"/>
    </source>
</evidence>
<dbReference type="InterPro" id="IPR032675">
    <property type="entry name" value="LRR_dom_sf"/>
</dbReference>
<comment type="PTM">
    <text evidence="6">Ubiquitinated in the presence of host E1 ubiquitin-activating enzyme, E2 ubiquitin-conjugating enzyme and ubiquitin.</text>
</comment>
<dbReference type="InterPro" id="IPR003591">
    <property type="entry name" value="Leu-rich_rpt_typical-subtyp"/>
</dbReference>
<dbReference type="Pfam" id="PF14496">
    <property type="entry name" value="NEL"/>
    <property type="match status" value="1"/>
</dbReference>
<dbReference type="GO" id="GO:0061630">
    <property type="term" value="F:ubiquitin protein ligase activity"/>
    <property type="evidence" value="ECO:0007669"/>
    <property type="project" value="UniProtKB-EC"/>
</dbReference>
<dbReference type="RefSeq" id="WP_252993421.1">
    <property type="nucleotide sequence ID" value="NZ_CP078013.2"/>
</dbReference>
<reference evidence="8" key="2">
    <citation type="submission" date="2024-04" db="EMBL/GenBank/DDBJ databases">
        <authorList>
            <person name="Diaz M."/>
            <person name="Bach T."/>
            <person name="Gonzalez Anta G."/>
            <person name="Agaras B."/>
            <person name="Wibberg D."/>
            <person name="Noguera F."/>
            <person name="Canciani W."/>
            <person name="Ybarra T."/>
            <person name="Nunez M.L."/>
            <person name="Valverde C."/>
        </authorList>
    </citation>
    <scope>NUCLEOTIDE SEQUENCE</scope>
    <source>
        <strain evidence="8">1008</strain>
    </source>
</reference>
<evidence type="ECO:0000256" key="4">
    <source>
        <dbReference type="ARBA" id="ARBA00022737"/>
    </source>
</evidence>
<name>A0ABD7TJ59_9PSED</name>
<sequence length="2346" mass="260961">MPGTPSPLPATPASASIHNPLLEQAIPDWLIQATPQRRQAVKDAPANLPDWYHQASPVQRQAVDTATFASFSSQTQLDKAMADLQGLDAFAAPLLSQALKDALKVTLDVNKTFLRLNKTITYGILRERVGTYQVLNLSLLQAAIHNFEAAECEAGAFDETSGFVVEGATPGTFEPLSTSLTVRQFLKLCRVLNIGALYQLYLKGFLYPTDAAKAKALHDPFVAAQKDAMRAAAEMALLKKDIEPADYDMILSVIAGEMNPRLKGKRVWFRDLQLMKHRLTGCVVFSISDKYAYSDEFILYVPQDPQSPLKRYSLGQLREQFKRQFTARDLSVSGPTAYQRFFSQFVDYADLPDYFSQFTQNGPDKTFDQSFAPYAPLLNMVVKGLNPWGAFNELPPPDAVVQVPEDDPYLDPQGIARRGRGIWADNVDLWDYLFDRYRDKLLGDARSHAVSTADVDAKVRSQKIASLLNIGMLVLGFVPGLGELMMVVIAGQLLYTVFEGATEWSEGDRKAAKVHLVDVAQNLALIAVMGAAGKGIGKLVTVKPEPVIEGLKQVESSDGQARLWKTDLTPYESPTKLPDSTAPNALGQFVVDGKTYIRQDGKVYETTFDDTLEAWRIRHPHRADAYAPQLAHNHEGAWQSEADAPLTWDTDTLLRRMGLPAEPVPVGQRADALFASGVEPDALREAQFNHEPTPLILADTFKRFALHNELSRFIEQMKSLDPGVYAQADPVLQLDLLKRRGMLPSTSPLRVIDAAGRTLWEDAAAGNRRTIVLSANHQARGELLEQVLYTLQGVDPELKEFPGTPEESLSARAAKLRQYLGDQVEVFKAAFLEERYQALTAADGSLEGYPKLPGAIASRLLDGLSAEELQTWRTKAILPEPVVEQARWYEQEARVSRAYEGLLLDSLADVDSLRLALRTLETLPGWRRGVRLELRQYSEQGTLLDAIGSPDQTQVRKLVLMENGQFVAAMPRDFYEAVWEVMSPDERQRLGLTDTQQLKALIQASPLPRAPLRTVLLEHPVRKPAYDPAMRLLGGGRGYEQLLAQGVNALRSTRARVRSLYPALDEQGISALIETLGDNPRTELARRETEYAALDSELNQWVKAHTHPSSITFFYRQAGGMRACADQIRRCWRRETGSSFLFNIGVPVEMPALTADFSHIDHLKLVGVSVDSSTQTFLKNFSHVKTLKIINTQMTQLPDVVYEMSQLAHLDLSGNKIQLDAKGASTLSAFTHMQVLDLSQNPLGVLPDFAGMSQLKALNLRSTRIDQWPTGLVGKARLTSVDLSNNKLSEVPQAYLNPSPEQVEEVARLNKVTQLSGNPFPDDYWRVLDRYWQTLTQARPDLVADFDGYAFYLKNPLVEEASLLYNHYNVQDAREFVWGLGDGAQAELASRRLAFDQLQQQLNTWASAGGNQSTSSGAARYVRTAQRELNAADSDHRYIARTRILKCWRGDAPQETAADGTQIGIQLDLSGLTLPTLPELDADFSHVGSLKLTHMNLVASPEGMLRRFRNVRWLDLSNNQLRELPPALGEMHGLTRLFLHKNRLRLTPQTAQVLSERTSLRALSLSANPLGITPDFSRIPDMRNVFMSHANLDSWPTGLGEQPLLYNLDLRNNQFTTLPDEVIAPSDEELAASNRVSRVTNIGNNPLSEQTRQQISAYGERLERAGLASPDNPNRLVATALDIGGSIRVKLPMSLAPFKRWARGMPEGQVAQRKAQWQGLREQPASNGFFEVLRDLEPAADGQEDLQRRVWEVIDSITENSPESEKLRTQMFEWAGRAACCDRAALSFSNLEVMTLVYRASTQALDVSQGPSLLTLSRRLFRLDEVEKIALADIDQRRAAINAQPGLSESARNRQLEMLEEVEIKLAYRDGLKDRLDLPGQPQHTRFTSMGGVTPAMLDSAYEKVVALNDSPQEHQALLSREFWNDYITHKYQAQFEALSQPFHDQLAAQHADFEAKLLSSSAHEAKAKSLQAQLAIKEAELIDTLTRKEIAEALLPRGNLEALENTTPELQLAKAHTIEFNGQQYFIASMPDAGDGMHYVLRVQAPDNPFALVTSGIIAKPDAAGLWKRRGLIGGMRPEGSPDVFEDALESMQVTPYTADELDFMRRNVHWMTQENELGAYNRANNGKYPLRDLQGRPIRIRSLETEVSLVSGSTYTSAQIKPYILFEGYERVGALYEEKLQWRKFTADDVKVPGERALIGQSMVVANRRIAKGEIVGIYGGVIMPDGFGLETANTFGVVVSPKPRPGTVGMSPNPTYLVGDTIISRINTHFDYDLDGKPVKQAASGYNVETAAFDIQAEHPASRPGKLTPYLLNVVFATEDIPAGVELRVDYGYSEEDIKIKFG</sequence>
<evidence type="ECO:0000256" key="2">
    <source>
        <dbReference type="ARBA" id="ARBA00012483"/>
    </source>
</evidence>
<accession>A0ABD7TJ59</accession>
<dbReference type="PANTHER" id="PTHR48051">
    <property type="match status" value="1"/>
</dbReference>
<reference evidence="8" key="1">
    <citation type="journal article" date="2022" name="Front. Plant Sci.">
        <title>Agronomic efficiency and genome mining analysis of the wheat-biostimulant rhizospheric bacterium Pseudomonas pergaminensis sp. nov. strain 1008T.</title>
        <authorList>
            <person name="Diaz M."/>
            <person name="Bach T."/>
            <person name="Gonzalez Anta G."/>
            <person name="Agaras B."/>
            <person name="Wibberg D."/>
            <person name="Noguera F."/>
            <person name="Canciani W."/>
            <person name="Valverde C."/>
        </authorList>
    </citation>
    <scope>NUCLEOTIDE SEQUENCE</scope>
    <source>
        <strain evidence="8">1008</strain>
    </source>
</reference>
<evidence type="ECO:0000313" key="8">
    <source>
        <dbReference type="EMBL" id="USW01728.1"/>
    </source>
</evidence>
<proteinExistence type="inferred from homology"/>
<dbReference type="KEGG" id="ppeg:KUA23_02945"/>
<keyword evidence="6" id="KW-0833">Ubl conjugation pathway</keyword>
<dbReference type="PANTHER" id="PTHR48051:SF42">
    <property type="entry name" value="LEUCINE-RICH REPEAT-CONTAINING PROTEIN 18-LIKE"/>
    <property type="match status" value="1"/>
</dbReference>
<evidence type="ECO:0000313" key="9">
    <source>
        <dbReference type="Proteomes" id="UP001056907"/>
    </source>
</evidence>
<dbReference type="Proteomes" id="UP001056907">
    <property type="component" value="Chromosome"/>
</dbReference>
<dbReference type="InterPro" id="IPR029487">
    <property type="entry name" value="NEL_dom"/>
</dbReference>
<keyword evidence="6" id="KW-1035">Host cytoplasm</keyword>
<dbReference type="PROSITE" id="PS52053">
    <property type="entry name" value="NEL"/>
    <property type="match status" value="1"/>
</dbReference>
<dbReference type="InterPro" id="IPR046673">
    <property type="entry name" value="ToxA_N"/>
</dbReference>
<feature type="domain" description="NEL" evidence="7">
    <location>
        <begin position="1693"/>
        <end position="2006"/>
    </location>
</feature>
<gene>
    <name evidence="8" type="ORF">KUA23_02945</name>
</gene>
<keyword evidence="5" id="KW-0843">Virulence</keyword>
<evidence type="ECO:0000256" key="3">
    <source>
        <dbReference type="ARBA" id="ARBA00022614"/>
    </source>
</evidence>
<dbReference type="GO" id="GO:0005576">
    <property type="term" value="C:extracellular region"/>
    <property type="evidence" value="ECO:0007669"/>
    <property type="project" value="UniProtKB-UniRule"/>
</dbReference>
<dbReference type="SUPFAM" id="SSF52058">
    <property type="entry name" value="L domain-like"/>
    <property type="match status" value="1"/>
</dbReference>
<dbReference type="PROSITE" id="PS51450">
    <property type="entry name" value="LRR"/>
    <property type="match status" value="1"/>
</dbReference>
<dbReference type="EMBL" id="CP078013">
    <property type="protein sequence ID" value="USW01728.1"/>
    <property type="molecule type" value="Genomic_DNA"/>
</dbReference>
<feature type="active site" description="Glycyl thioester intermediate" evidence="6">
    <location>
        <position position="1780"/>
    </location>
</feature>
<dbReference type="Gene3D" id="3.80.10.10">
    <property type="entry name" value="Ribonuclease Inhibitor"/>
    <property type="match status" value="2"/>
</dbReference>
<comment type="catalytic activity">
    <reaction evidence="1">
        <text>S-ubiquitinyl-[E2 ubiquitin-conjugating enzyme]-L-cysteine + [acceptor protein]-L-lysine = [E2 ubiquitin-conjugating enzyme]-L-cysteine + N(6)-ubiquitinyl-[acceptor protein]-L-lysine.</text>
        <dbReference type="EC" id="2.3.2.27"/>
    </reaction>
</comment>
<evidence type="ECO:0000259" key="7">
    <source>
        <dbReference type="PROSITE" id="PS52053"/>
    </source>
</evidence>
<dbReference type="Gene3D" id="1.20.58.360">
    <property type="entry name" value="Shigella T3SS effector IpaH defines"/>
    <property type="match status" value="1"/>
</dbReference>
<organism evidence="8 9">
    <name type="scientific">Pseudomonas pergaminensis</name>
    <dbReference type="NCBI Taxonomy" id="2853159"/>
    <lineage>
        <taxon>Bacteria</taxon>
        <taxon>Pseudomonadati</taxon>
        <taxon>Pseudomonadota</taxon>
        <taxon>Gammaproteobacteria</taxon>
        <taxon>Pseudomonadales</taxon>
        <taxon>Pseudomonadaceae</taxon>
        <taxon>Pseudomonas</taxon>
    </lineage>
</organism>
<keyword evidence="6" id="KW-0832">Ubl conjugation</keyword>
<evidence type="ECO:0000256" key="6">
    <source>
        <dbReference type="PROSITE-ProRule" id="PRU01398"/>
    </source>
</evidence>
<dbReference type="InterPro" id="IPR001611">
    <property type="entry name" value="Leu-rich_rpt"/>
</dbReference>
<dbReference type="EC" id="2.3.2.27" evidence="2"/>
<dbReference type="Pfam" id="PF20178">
    <property type="entry name" value="ToxA_N"/>
    <property type="match status" value="1"/>
</dbReference>
<keyword evidence="3" id="KW-0433">Leucine-rich repeat</keyword>
<dbReference type="SMART" id="SM00369">
    <property type="entry name" value="LRR_TYP"/>
    <property type="match status" value="6"/>
</dbReference>
<keyword evidence="6" id="KW-0964">Secreted</keyword>
<evidence type="ECO:0000256" key="1">
    <source>
        <dbReference type="ARBA" id="ARBA00000900"/>
    </source>
</evidence>
<keyword evidence="4" id="KW-0677">Repeat</keyword>
<dbReference type="Pfam" id="PF00560">
    <property type="entry name" value="LRR_1"/>
    <property type="match status" value="1"/>
</dbReference>
<keyword evidence="6" id="KW-0808">Transferase</keyword>
<dbReference type="InterPro" id="IPR050216">
    <property type="entry name" value="LRR_domain-containing"/>
</dbReference>